<keyword evidence="6" id="KW-1185">Reference proteome</keyword>
<dbReference type="SMART" id="SM00382">
    <property type="entry name" value="AAA"/>
    <property type="match status" value="1"/>
</dbReference>
<accession>A0ABW5Y1S4</accession>
<evidence type="ECO:0000256" key="2">
    <source>
        <dbReference type="ARBA" id="ARBA00022741"/>
    </source>
</evidence>
<evidence type="ECO:0000256" key="1">
    <source>
        <dbReference type="ARBA" id="ARBA00022448"/>
    </source>
</evidence>
<dbReference type="CDD" id="cd03257">
    <property type="entry name" value="ABC_NikE_OppD_transporters"/>
    <property type="match status" value="1"/>
</dbReference>
<dbReference type="Gene3D" id="3.40.50.300">
    <property type="entry name" value="P-loop containing nucleotide triphosphate hydrolases"/>
    <property type="match status" value="1"/>
</dbReference>
<dbReference type="Proteomes" id="UP001597568">
    <property type="component" value="Unassembled WGS sequence"/>
</dbReference>
<dbReference type="PANTHER" id="PTHR43776">
    <property type="entry name" value="TRANSPORT ATP-BINDING PROTEIN"/>
    <property type="match status" value="1"/>
</dbReference>
<dbReference type="GO" id="GO:0005524">
    <property type="term" value="F:ATP binding"/>
    <property type="evidence" value="ECO:0007669"/>
    <property type="project" value="UniProtKB-KW"/>
</dbReference>
<dbReference type="InterPro" id="IPR003439">
    <property type="entry name" value="ABC_transporter-like_ATP-bd"/>
</dbReference>
<dbReference type="SUPFAM" id="SSF52540">
    <property type="entry name" value="P-loop containing nucleoside triphosphate hydrolases"/>
    <property type="match status" value="1"/>
</dbReference>
<evidence type="ECO:0000259" key="4">
    <source>
        <dbReference type="PROSITE" id="PS50893"/>
    </source>
</evidence>
<dbReference type="InterPro" id="IPR003593">
    <property type="entry name" value="AAA+_ATPase"/>
</dbReference>
<evidence type="ECO:0000313" key="6">
    <source>
        <dbReference type="Proteomes" id="UP001597568"/>
    </source>
</evidence>
<gene>
    <name evidence="5" type="ORF">ACFSY7_12050</name>
</gene>
<reference evidence="6" key="1">
    <citation type="journal article" date="2019" name="Int. J. Syst. Evol. Microbiol.">
        <title>The Global Catalogue of Microorganisms (GCM) 10K type strain sequencing project: providing services to taxonomists for standard genome sequencing and annotation.</title>
        <authorList>
            <consortium name="The Broad Institute Genomics Platform"/>
            <consortium name="The Broad Institute Genome Sequencing Center for Infectious Disease"/>
            <person name="Wu L."/>
            <person name="Ma J."/>
        </authorList>
    </citation>
    <scope>NUCLEOTIDE SEQUENCE [LARGE SCALE GENOMIC DNA]</scope>
    <source>
        <strain evidence="6">KCTC 33522</strain>
    </source>
</reference>
<proteinExistence type="predicted"/>
<keyword evidence="1" id="KW-0813">Transport</keyword>
<keyword evidence="2" id="KW-0547">Nucleotide-binding</keyword>
<dbReference type="EMBL" id="JBHUOR010000106">
    <property type="protein sequence ID" value="MFD2869226.1"/>
    <property type="molecule type" value="Genomic_DNA"/>
</dbReference>
<name>A0ABW5Y1S4_9BACL</name>
<organism evidence="5 6">
    <name type="scientific">Kurthia populi</name>
    <dbReference type="NCBI Taxonomy" id="1562132"/>
    <lineage>
        <taxon>Bacteria</taxon>
        <taxon>Bacillati</taxon>
        <taxon>Bacillota</taxon>
        <taxon>Bacilli</taxon>
        <taxon>Bacillales</taxon>
        <taxon>Caryophanaceae</taxon>
        <taxon>Kurthia</taxon>
    </lineage>
</organism>
<evidence type="ECO:0000313" key="5">
    <source>
        <dbReference type="EMBL" id="MFD2869226.1"/>
    </source>
</evidence>
<evidence type="ECO:0000256" key="3">
    <source>
        <dbReference type="ARBA" id="ARBA00022840"/>
    </source>
</evidence>
<keyword evidence="3 5" id="KW-0067">ATP-binding</keyword>
<dbReference type="InterPro" id="IPR050319">
    <property type="entry name" value="ABC_transp_ATP-bind"/>
</dbReference>
<feature type="domain" description="ABC transporter" evidence="4">
    <location>
        <begin position="4"/>
        <end position="247"/>
    </location>
</feature>
<dbReference type="PROSITE" id="PS00211">
    <property type="entry name" value="ABC_TRANSPORTER_1"/>
    <property type="match status" value="1"/>
</dbReference>
<dbReference type="InterPro" id="IPR017871">
    <property type="entry name" value="ABC_transporter-like_CS"/>
</dbReference>
<dbReference type="RefSeq" id="WP_380148016.1">
    <property type="nucleotide sequence ID" value="NZ_JBHUOR010000106.1"/>
</dbReference>
<dbReference type="PANTHER" id="PTHR43776:SF8">
    <property type="entry name" value="ABC TRANSPORTER, ATP-BINDING PROTEIN"/>
    <property type="match status" value="1"/>
</dbReference>
<protein>
    <submittedName>
        <fullName evidence="5">ABC transporter ATP-binding protein</fullName>
    </submittedName>
</protein>
<dbReference type="PROSITE" id="PS50893">
    <property type="entry name" value="ABC_TRANSPORTER_2"/>
    <property type="match status" value="1"/>
</dbReference>
<sequence length="262" mass="29785">MSVFEAHDLCKSYAQPRQKFLGKMPRKMILKQVSLFIEQGECVALIGPSGSGKSTLAKLIVGLEKADAGMLSFCGQQATSFQPVWQQEIQLVFQNPQAALNPQMTIFECIAEPLRNAHQQQIDEKVRALLEEVGLSSELLTCYPSDLSGGQQQRVMIARALSRQPKLLILDEAVSSLDMMIRQQIFVLLKRLQEQRGLSYLFITHDLRSVEKMATRFYVLYDGEIVEENTSIHTLQHPFSKALYEAMLPLYPSRKRRECYAK</sequence>
<dbReference type="InterPro" id="IPR027417">
    <property type="entry name" value="P-loop_NTPase"/>
</dbReference>
<comment type="caution">
    <text evidence="5">The sequence shown here is derived from an EMBL/GenBank/DDBJ whole genome shotgun (WGS) entry which is preliminary data.</text>
</comment>
<dbReference type="Pfam" id="PF00005">
    <property type="entry name" value="ABC_tran"/>
    <property type="match status" value="1"/>
</dbReference>